<dbReference type="InterPro" id="IPR013217">
    <property type="entry name" value="Methyltransf_12"/>
</dbReference>
<dbReference type="PANTHER" id="PTHR43861">
    <property type="entry name" value="TRANS-ACONITATE 2-METHYLTRANSFERASE-RELATED"/>
    <property type="match status" value="1"/>
</dbReference>
<feature type="domain" description="Methyltransferase type 12" evidence="1">
    <location>
        <begin position="55"/>
        <end position="153"/>
    </location>
</feature>
<protein>
    <submittedName>
        <fullName evidence="2">Methyltransferase domain-containing protein</fullName>
    </submittedName>
</protein>
<gene>
    <name evidence="2" type="ORF">BLE401_17060</name>
</gene>
<dbReference type="GO" id="GO:0008168">
    <property type="term" value="F:methyltransferase activity"/>
    <property type="evidence" value="ECO:0007669"/>
    <property type="project" value="UniProtKB-KW"/>
</dbReference>
<evidence type="ECO:0000259" key="1">
    <source>
        <dbReference type="Pfam" id="PF08242"/>
    </source>
</evidence>
<dbReference type="Pfam" id="PF08242">
    <property type="entry name" value="Methyltransf_12"/>
    <property type="match status" value="1"/>
</dbReference>
<dbReference type="CDD" id="cd02440">
    <property type="entry name" value="AdoMet_MTases"/>
    <property type="match status" value="1"/>
</dbReference>
<dbReference type="EMBL" id="CP018889">
    <property type="protein sequence ID" value="AUI70685.2"/>
    <property type="molecule type" value="Genomic_DNA"/>
</dbReference>
<dbReference type="Proteomes" id="UP000234271">
    <property type="component" value="Chromosome"/>
</dbReference>
<proteinExistence type="predicted"/>
<dbReference type="GO" id="GO:0032259">
    <property type="term" value="P:methylation"/>
    <property type="evidence" value="ECO:0007669"/>
    <property type="project" value="UniProtKB-KW"/>
</dbReference>
<dbReference type="PANTHER" id="PTHR43861:SF1">
    <property type="entry name" value="TRANS-ACONITATE 2-METHYLTRANSFERASE"/>
    <property type="match status" value="1"/>
</dbReference>
<dbReference type="AlphaFoldDB" id="A0A2N9YJT1"/>
<sequence length="240" mass="27580">MENVEDIKSVEDYFGTMDVWSIYHRVVTANNLSHREIYTDVARVLSELEDEFSFLDLGCGDATYSAPILVNLPITYYCGVDLSATALELAEKNLSLLACPVELHKIDLLQALQNTKRQYDVIFSSFAIHHLSYEEKSYFFQSVIKRLSKNGILLLVDAMREENEDLPTYLQRYCYHIRNEWQGIRPEEKELVCCHVMENDFVETASTLEFMAKQAGFSSCQNVSKYSAHQVIVLKNHLGL</sequence>
<evidence type="ECO:0000313" key="3">
    <source>
        <dbReference type="Proteomes" id="UP000234271"/>
    </source>
</evidence>
<keyword evidence="3" id="KW-1185">Reference proteome</keyword>
<accession>A0A2N9YJT1</accession>
<dbReference type="Gene3D" id="3.40.50.150">
    <property type="entry name" value="Vaccinia Virus protein VP39"/>
    <property type="match status" value="1"/>
</dbReference>
<dbReference type="SUPFAM" id="SSF53335">
    <property type="entry name" value="S-adenosyl-L-methionine-dependent methyltransferases"/>
    <property type="match status" value="1"/>
</dbReference>
<organism evidence="2 3">
    <name type="scientific">Beggiatoa leptomitoformis</name>
    <dbReference type="NCBI Taxonomy" id="288004"/>
    <lineage>
        <taxon>Bacteria</taxon>
        <taxon>Pseudomonadati</taxon>
        <taxon>Pseudomonadota</taxon>
        <taxon>Gammaproteobacteria</taxon>
        <taxon>Thiotrichales</taxon>
        <taxon>Thiotrichaceae</taxon>
        <taxon>Beggiatoa</taxon>
    </lineage>
</organism>
<evidence type="ECO:0000313" key="2">
    <source>
        <dbReference type="EMBL" id="AUI70685.2"/>
    </source>
</evidence>
<keyword evidence="2" id="KW-0808">Transferase</keyword>
<dbReference type="InterPro" id="IPR029063">
    <property type="entry name" value="SAM-dependent_MTases_sf"/>
</dbReference>
<keyword evidence="2" id="KW-0489">Methyltransferase</keyword>
<reference evidence="3" key="1">
    <citation type="submission" date="2016-12" db="EMBL/GenBank/DDBJ databases">
        <title>Complete Genome Sequence of Beggiatoa leptomitiformis D-401.</title>
        <authorList>
            <person name="Fomenkov A."/>
            <person name="Vincze T."/>
            <person name="Grabovich M."/>
            <person name="Anton B.P."/>
            <person name="Dubinina G."/>
            <person name="Orlova M."/>
            <person name="Belousova E."/>
            <person name="Roberts R.J."/>
        </authorList>
    </citation>
    <scope>NUCLEOTIDE SEQUENCE [LARGE SCALE GENOMIC DNA]</scope>
    <source>
        <strain evidence="3">D-401</strain>
    </source>
</reference>
<name>A0A2N9YJT1_9GAMM</name>
<dbReference type="STRING" id="288004.AL038_07255"/>